<evidence type="ECO:0000256" key="1">
    <source>
        <dbReference type="ARBA" id="ARBA00004479"/>
    </source>
</evidence>
<dbReference type="Pfam" id="PF01105">
    <property type="entry name" value="EMP24_GP25L"/>
    <property type="match status" value="1"/>
</dbReference>
<comment type="subcellular location">
    <subcellularLocation>
        <location evidence="7">Endomembrane system</location>
        <topology evidence="7">Single-pass membrane protein</topology>
    </subcellularLocation>
    <subcellularLocation>
        <location evidence="1 8">Membrane</location>
        <topology evidence="1 8">Single-pass type I membrane protein</topology>
    </subcellularLocation>
</comment>
<evidence type="ECO:0000256" key="10">
    <source>
        <dbReference type="SAM" id="SignalP"/>
    </source>
</evidence>
<organism evidence="12 13">
    <name type="scientific">Rhizopus oryzae</name>
    <name type="common">Mucormycosis agent</name>
    <name type="synonym">Rhizopus arrhizus var. delemar</name>
    <dbReference type="NCBI Taxonomy" id="64495"/>
    <lineage>
        <taxon>Eukaryota</taxon>
        <taxon>Fungi</taxon>
        <taxon>Fungi incertae sedis</taxon>
        <taxon>Mucoromycota</taxon>
        <taxon>Mucoromycotina</taxon>
        <taxon>Mucoromycetes</taxon>
        <taxon>Mucorales</taxon>
        <taxon>Mucorineae</taxon>
        <taxon>Rhizopodaceae</taxon>
        <taxon>Rhizopus</taxon>
    </lineage>
</organism>
<dbReference type="Proteomes" id="UP000716291">
    <property type="component" value="Unassembled WGS sequence"/>
</dbReference>
<evidence type="ECO:0000256" key="6">
    <source>
        <dbReference type="ARBA" id="ARBA00023136"/>
    </source>
</evidence>
<dbReference type="OrthoDB" id="62956at2759"/>
<comment type="caution">
    <text evidence="12">The sequence shown here is derived from an EMBL/GenBank/DDBJ whole genome shotgun (WGS) entry which is preliminary data.</text>
</comment>
<dbReference type="PROSITE" id="PS50866">
    <property type="entry name" value="GOLD"/>
    <property type="match status" value="1"/>
</dbReference>
<dbReference type="InterPro" id="IPR036598">
    <property type="entry name" value="GOLD_dom_sf"/>
</dbReference>
<dbReference type="InterPro" id="IPR015720">
    <property type="entry name" value="Emp24-like"/>
</dbReference>
<feature type="transmembrane region" description="Helical" evidence="9">
    <location>
        <begin position="169"/>
        <end position="189"/>
    </location>
</feature>
<comment type="similarity">
    <text evidence="2 8">Belongs to the EMP24/GP25L family.</text>
</comment>
<sequence>MACSKQTLFLAAFAFILCIGRVAAITVEVHPHTKECFYENLQRDDTMSVTYQVDEGVEDAIDFWLTNPLDNIMAADAHQDRGAYTITAPENGKYRFCFSNEKNADGSKTVSFNTRIHEKSSEVKIDPLQVEIEELAESIFAIKSSQEYIVARERRHRDTAESTNARVKWWSIAQLGLLIAVCLFQIHYLKTFFQVKRTV</sequence>
<feature type="domain" description="GOLD" evidence="11">
    <location>
        <begin position="34"/>
        <end position="116"/>
    </location>
</feature>
<keyword evidence="4 10" id="KW-0732">Signal</keyword>
<proteinExistence type="inferred from homology"/>
<reference evidence="12" key="1">
    <citation type="journal article" date="2020" name="Microb. Genom.">
        <title>Genetic diversity of clinical and environmental Mucorales isolates obtained from an investigation of mucormycosis cases among solid organ transplant recipients.</title>
        <authorList>
            <person name="Nguyen M.H."/>
            <person name="Kaul D."/>
            <person name="Muto C."/>
            <person name="Cheng S.J."/>
            <person name="Richter R.A."/>
            <person name="Bruno V.M."/>
            <person name="Liu G."/>
            <person name="Beyhan S."/>
            <person name="Sundermann A.J."/>
            <person name="Mounaud S."/>
            <person name="Pasculle A.W."/>
            <person name="Nierman W.C."/>
            <person name="Driscoll E."/>
            <person name="Cumbie R."/>
            <person name="Clancy C.J."/>
            <person name="Dupont C.L."/>
        </authorList>
    </citation>
    <scope>NUCLEOTIDE SEQUENCE</scope>
    <source>
        <strain evidence="12">GL11</strain>
    </source>
</reference>
<keyword evidence="13" id="KW-1185">Reference proteome</keyword>
<accession>A0A9P6XIE9</accession>
<dbReference type="GO" id="GO:0012505">
    <property type="term" value="C:endomembrane system"/>
    <property type="evidence" value="ECO:0007669"/>
    <property type="project" value="UniProtKB-SubCell"/>
</dbReference>
<keyword evidence="3 8" id="KW-0812">Transmembrane</keyword>
<feature type="chain" id="PRO_5040415678" description="GOLD domain-containing protein" evidence="10">
    <location>
        <begin position="25"/>
        <end position="199"/>
    </location>
</feature>
<feature type="signal peptide" evidence="10">
    <location>
        <begin position="1"/>
        <end position="24"/>
    </location>
</feature>
<gene>
    <name evidence="12" type="ORF">G6F64_001461</name>
</gene>
<name>A0A9P6XIE9_RHIOR</name>
<evidence type="ECO:0000256" key="7">
    <source>
        <dbReference type="ARBA" id="ARBA00037847"/>
    </source>
</evidence>
<evidence type="ECO:0000256" key="4">
    <source>
        <dbReference type="ARBA" id="ARBA00022729"/>
    </source>
</evidence>
<keyword evidence="5 9" id="KW-1133">Transmembrane helix</keyword>
<keyword evidence="6 9" id="KW-0472">Membrane</keyword>
<dbReference type="SMART" id="SM01190">
    <property type="entry name" value="EMP24_GP25L"/>
    <property type="match status" value="1"/>
</dbReference>
<dbReference type="GO" id="GO:0016020">
    <property type="term" value="C:membrane"/>
    <property type="evidence" value="ECO:0007669"/>
    <property type="project" value="UniProtKB-SubCell"/>
</dbReference>
<evidence type="ECO:0000256" key="3">
    <source>
        <dbReference type="ARBA" id="ARBA00022692"/>
    </source>
</evidence>
<dbReference type="PANTHER" id="PTHR22811">
    <property type="entry name" value="TRANSMEMBRANE EMP24 DOMAIN-CONTAINING PROTEIN"/>
    <property type="match status" value="1"/>
</dbReference>
<evidence type="ECO:0000256" key="9">
    <source>
        <dbReference type="SAM" id="Phobius"/>
    </source>
</evidence>
<evidence type="ECO:0000313" key="13">
    <source>
        <dbReference type="Proteomes" id="UP000716291"/>
    </source>
</evidence>
<dbReference type="SUPFAM" id="SSF101576">
    <property type="entry name" value="Supernatant protein factor (SPF), C-terminal domain"/>
    <property type="match status" value="1"/>
</dbReference>
<evidence type="ECO:0000313" key="12">
    <source>
        <dbReference type="EMBL" id="KAG1314434.1"/>
    </source>
</evidence>
<dbReference type="InterPro" id="IPR009038">
    <property type="entry name" value="GOLD_dom"/>
</dbReference>
<evidence type="ECO:0000256" key="8">
    <source>
        <dbReference type="RuleBase" id="RU003827"/>
    </source>
</evidence>
<evidence type="ECO:0000256" key="5">
    <source>
        <dbReference type="ARBA" id="ARBA00022989"/>
    </source>
</evidence>
<dbReference type="AlphaFoldDB" id="A0A9P6XIE9"/>
<evidence type="ECO:0000256" key="2">
    <source>
        <dbReference type="ARBA" id="ARBA00007104"/>
    </source>
</evidence>
<evidence type="ECO:0000259" key="11">
    <source>
        <dbReference type="PROSITE" id="PS50866"/>
    </source>
</evidence>
<dbReference type="EMBL" id="JAANQT010000111">
    <property type="protein sequence ID" value="KAG1314434.1"/>
    <property type="molecule type" value="Genomic_DNA"/>
</dbReference>
<protein>
    <recommendedName>
        <fullName evidence="11">GOLD domain-containing protein</fullName>
    </recommendedName>
</protein>